<dbReference type="Proteomes" id="UP001154078">
    <property type="component" value="Chromosome 4"/>
</dbReference>
<comment type="cofactor">
    <cofactor evidence="2">
        <name>Ca(2+)</name>
        <dbReference type="ChEBI" id="CHEBI:29108"/>
    </cofactor>
</comment>
<evidence type="ECO:0000259" key="16">
    <source>
        <dbReference type="Pfam" id="PF08450"/>
    </source>
</evidence>
<dbReference type="InterPro" id="IPR011042">
    <property type="entry name" value="6-blade_b-propeller_TolB-like"/>
</dbReference>
<feature type="binding site" evidence="15">
    <location>
        <position position="159"/>
    </location>
    <ligand>
        <name>substrate</name>
    </ligand>
</feature>
<evidence type="ECO:0000256" key="15">
    <source>
        <dbReference type="PIRSR" id="PIRSR605511-2"/>
    </source>
</evidence>
<name>A0A9P0FH80_BRAAE</name>
<evidence type="ECO:0000256" key="4">
    <source>
        <dbReference type="ARBA" id="ARBA00001946"/>
    </source>
</evidence>
<keyword evidence="18" id="KW-1185">Reference proteome</keyword>
<feature type="binding site" evidence="15">
    <location>
        <position position="141"/>
    </location>
    <ligand>
        <name>substrate</name>
    </ligand>
</feature>
<dbReference type="FunFam" id="2.120.10.30:FF:000027">
    <property type="entry name" value="Regucalcin homologue"/>
    <property type="match status" value="2"/>
</dbReference>
<accession>A0A9P0FH80</accession>
<evidence type="ECO:0000256" key="7">
    <source>
        <dbReference type="ARBA" id="ARBA00013227"/>
    </source>
</evidence>
<dbReference type="AlphaFoldDB" id="A0A9P0FH80"/>
<comment type="catalytic activity">
    <reaction evidence="1">
        <text>D-glucono-1,5-lactone + H2O = D-gluconate + H(+)</text>
        <dbReference type="Rhea" id="RHEA:10440"/>
        <dbReference type="ChEBI" id="CHEBI:15377"/>
        <dbReference type="ChEBI" id="CHEBI:15378"/>
        <dbReference type="ChEBI" id="CHEBI:16217"/>
        <dbReference type="ChEBI" id="CHEBI:18391"/>
        <dbReference type="EC" id="3.1.1.17"/>
    </reaction>
</comment>
<feature type="domain" description="SMP-30/Gluconolactonase/LRE-like region" evidence="16">
    <location>
        <begin position="49"/>
        <end position="306"/>
    </location>
</feature>
<comment type="similarity">
    <text evidence="6">Belongs to the SMP-30/CGR1 family.</text>
</comment>
<feature type="binding site" evidence="15">
    <location>
        <position position="194"/>
    </location>
    <ligand>
        <name>a divalent metal cation</name>
        <dbReference type="ChEBI" id="CHEBI:60240"/>
    </ligand>
</feature>
<evidence type="ECO:0000256" key="3">
    <source>
        <dbReference type="ARBA" id="ARBA00001936"/>
    </source>
</evidence>
<evidence type="ECO:0000256" key="2">
    <source>
        <dbReference type="ARBA" id="ARBA00001913"/>
    </source>
</evidence>
<dbReference type="OrthoDB" id="423498at2759"/>
<feature type="binding site" evidence="15">
    <location>
        <position position="139"/>
    </location>
    <ligand>
        <name>substrate</name>
    </ligand>
</feature>
<evidence type="ECO:0000256" key="10">
    <source>
        <dbReference type="ARBA" id="ARBA00022723"/>
    </source>
</evidence>
<dbReference type="PRINTS" id="PR01790">
    <property type="entry name" value="SMP30FAMILY"/>
</dbReference>
<dbReference type="EMBL" id="OV121135">
    <property type="protein sequence ID" value="CAH0556158.1"/>
    <property type="molecule type" value="Genomic_DNA"/>
</dbReference>
<evidence type="ECO:0000256" key="12">
    <source>
        <dbReference type="ARBA" id="ARBA00022837"/>
    </source>
</evidence>
<dbReference type="GO" id="GO:0005737">
    <property type="term" value="C:cytoplasm"/>
    <property type="evidence" value="ECO:0007669"/>
    <property type="project" value="UniProtKB-SubCell"/>
</dbReference>
<evidence type="ECO:0000313" key="18">
    <source>
        <dbReference type="Proteomes" id="UP001154078"/>
    </source>
</evidence>
<evidence type="ECO:0000256" key="9">
    <source>
        <dbReference type="ARBA" id="ARBA00022490"/>
    </source>
</evidence>
<feature type="active site" description="Proton donor/acceptor" evidence="14">
    <location>
        <position position="247"/>
    </location>
</feature>
<keyword evidence="9" id="KW-0963">Cytoplasm</keyword>
<dbReference type="PANTHER" id="PTHR10907:SF47">
    <property type="entry name" value="REGUCALCIN"/>
    <property type="match status" value="1"/>
</dbReference>
<evidence type="ECO:0000256" key="8">
    <source>
        <dbReference type="ARBA" id="ARBA00016808"/>
    </source>
</evidence>
<dbReference type="Pfam" id="PF08450">
    <property type="entry name" value="SGL"/>
    <property type="match status" value="2"/>
</dbReference>
<feature type="binding site" evidence="15">
    <location>
        <position position="50"/>
    </location>
    <ligand>
        <name>a divalent metal cation</name>
        <dbReference type="ChEBI" id="CHEBI:60240"/>
    </ligand>
</feature>
<evidence type="ECO:0000256" key="11">
    <source>
        <dbReference type="ARBA" id="ARBA00022801"/>
    </source>
</evidence>
<evidence type="ECO:0000313" key="17">
    <source>
        <dbReference type="EMBL" id="CAH0556158.1"/>
    </source>
</evidence>
<keyword evidence="11" id="KW-0378">Hydrolase</keyword>
<dbReference type="InterPro" id="IPR013658">
    <property type="entry name" value="SGL"/>
</dbReference>
<comment type="cofactor">
    <cofactor evidence="4">
        <name>Mg(2+)</name>
        <dbReference type="ChEBI" id="CHEBI:18420"/>
    </cofactor>
</comment>
<feature type="binding site" evidence="15">
    <location>
        <position position="247"/>
    </location>
    <ligand>
        <name>a divalent metal cation</name>
        <dbReference type="ChEBI" id="CHEBI:60240"/>
    </ligand>
</feature>
<comment type="cofactor">
    <cofactor evidence="3">
        <name>Mn(2+)</name>
        <dbReference type="ChEBI" id="CHEBI:29035"/>
    </cofactor>
</comment>
<protein>
    <recommendedName>
        <fullName evidence="8">Regucalcin</fullName>
        <ecNumber evidence="7">3.1.1.17</ecNumber>
    </recommendedName>
    <alternativeName>
        <fullName evidence="13">Gluconolactonase</fullName>
    </alternativeName>
</protein>
<evidence type="ECO:0000256" key="5">
    <source>
        <dbReference type="ARBA" id="ARBA00004496"/>
    </source>
</evidence>
<dbReference type="GO" id="GO:0019853">
    <property type="term" value="P:L-ascorbic acid biosynthetic process"/>
    <property type="evidence" value="ECO:0007669"/>
    <property type="project" value="TreeGrafter"/>
</dbReference>
<dbReference type="InterPro" id="IPR005511">
    <property type="entry name" value="SMP-30"/>
</dbReference>
<evidence type="ECO:0000256" key="6">
    <source>
        <dbReference type="ARBA" id="ARBA00008853"/>
    </source>
</evidence>
<gene>
    <name evidence="17" type="ORF">MELIAE_LOCUS7335</name>
</gene>
<evidence type="ECO:0000256" key="1">
    <source>
        <dbReference type="ARBA" id="ARBA00001589"/>
    </source>
</evidence>
<keyword evidence="15" id="KW-0862">Zinc</keyword>
<sequence>MIIAKFLLFNALVGISPRKLKNIFHISRHLNNFEDGPSVFQVTEPFDHSEGPSWDGRKNILYFVDIHSGRLLSYDYYSDKVNAITLNGDVTPAVQAKQKDLIYVGVNRSVVAVRWDGKSNKLTSQKILTTVSQQFPTSRFNDGKADSKGRLWWGTMGSEDSAGNLTPNNGVFYKITSKNIASPDVMVAPVNISNGLAWNRADNKFFYIDTPTRKIVSYDFNASKGTISNRKVVFDLSEHEELAGNPDGMTIDENDNLWIALYGGGCVIHVETRTGKLLARIAIPALNVTSVMFGGPNLDILFVTSSRYTLSAQERKQQPAAGAVFAIKNLKVKGLPVYLADLTNIKMKGIKFTIFRHNFDGPAIFQIGEPLEHGECPHWDEIKQLLYYVDIHQGKIYSYDYNSKEIHSIQLNGQVAPVTPTKNNGDMLIVGLNKSIISIEWDGKNDLKNQKLLVNLQNESEVRLNEGKADKEGRIWYGTIGQNSDKLFVSNEGALHKITKDNLNSPETVISPVNISNGLAWNKKNDKFYYIDSETYKIVEYDYNNEKGKISNPRWIIDVKEHGLNFHPDGMTIDTDDNLWVALYGGGSVLKVNSTSGEILERIAIPAECITSVAWGGPNLDVLFVTTSKFSLTDEEKSKQPAAGSLFAVTNLGAKGYPMYRADITE</sequence>
<dbReference type="Gene3D" id="2.120.10.30">
    <property type="entry name" value="TolB, C-terminal domain"/>
    <property type="match status" value="2"/>
</dbReference>
<feature type="domain" description="SMP-30/Gluconolactonase/LRE-like region" evidence="16">
    <location>
        <begin position="374"/>
        <end position="628"/>
    </location>
</feature>
<dbReference type="SUPFAM" id="SSF63829">
    <property type="entry name" value="Calcium-dependent phosphotriesterase"/>
    <property type="match status" value="2"/>
</dbReference>
<dbReference type="EC" id="3.1.1.17" evidence="7"/>
<evidence type="ECO:0000256" key="14">
    <source>
        <dbReference type="PIRSR" id="PIRSR605511-1"/>
    </source>
</evidence>
<dbReference type="PANTHER" id="PTHR10907">
    <property type="entry name" value="REGUCALCIN"/>
    <property type="match status" value="1"/>
</dbReference>
<dbReference type="GO" id="GO:0005509">
    <property type="term" value="F:calcium ion binding"/>
    <property type="evidence" value="ECO:0007669"/>
    <property type="project" value="TreeGrafter"/>
</dbReference>
<keyword evidence="12" id="KW-0106">Calcium</keyword>
<dbReference type="GO" id="GO:0004341">
    <property type="term" value="F:gluconolactonase activity"/>
    <property type="evidence" value="ECO:0007669"/>
    <property type="project" value="UniProtKB-EC"/>
</dbReference>
<evidence type="ECO:0000256" key="13">
    <source>
        <dbReference type="ARBA" id="ARBA00032464"/>
    </source>
</evidence>
<proteinExistence type="inferred from homology"/>
<reference evidence="17" key="1">
    <citation type="submission" date="2021-12" db="EMBL/GenBank/DDBJ databases">
        <authorList>
            <person name="King R."/>
        </authorList>
    </citation>
    <scope>NUCLEOTIDE SEQUENCE</scope>
</reference>
<organism evidence="17 18">
    <name type="scientific">Brassicogethes aeneus</name>
    <name type="common">Rape pollen beetle</name>
    <name type="synonym">Meligethes aeneus</name>
    <dbReference type="NCBI Taxonomy" id="1431903"/>
    <lineage>
        <taxon>Eukaryota</taxon>
        <taxon>Metazoa</taxon>
        <taxon>Ecdysozoa</taxon>
        <taxon>Arthropoda</taxon>
        <taxon>Hexapoda</taxon>
        <taxon>Insecta</taxon>
        <taxon>Pterygota</taxon>
        <taxon>Neoptera</taxon>
        <taxon>Endopterygota</taxon>
        <taxon>Coleoptera</taxon>
        <taxon>Polyphaga</taxon>
        <taxon>Cucujiformia</taxon>
        <taxon>Nitidulidae</taxon>
        <taxon>Meligethinae</taxon>
        <taxon>Brassicogethes</taxon>
    </lineage>
</organism>
<comment type="cofactor">
    <cofactor evidence="15">
        <name>Zn(2+)</name>
        <dbReference type="ChEBI" id="CHEBI:29105"/>
    </cofactor>
    <text evidence="15">Binds 1 divalent metal cation per subunit.</text>
</comment>
<keyword evidence="10 15" id="KW-0479">Metal-binding</keyword>
<comment type="subcellular location">
    <subcellularLocation>
        <location evidence="5">Cytoplasm</location>
    </subcellularLocation>
</comment>